<gene>
    <name evidence="1" type="ORF">CHS0354_027544</name>
</gene>
<protein>
    <submittedName>
        <fullName evidence="1">Uncharacterized protein</fullName>
    </submittedName>
</protein>
<comment type="caution">
    <text evidence="1">The sequence shown here is derived from an EMBL/GenBank/DDBJ whole genome shotgun (WGS) entry which is preliminary data.</text>
</comment>
<reference evidence="1" key="3">
    <citation type="submission" date="2023-05" db="EMBL/GenBank/DDBJ databases">
        <authorList>
            <person name="Smith C.H."/>
        </authorList>
    </citation>
    <scope>NUCLEOTIDE SEQUENCE</scope>
    <source>
        <strain evidence="1">CHS0354</strain>
        <tissue evidence="1">Mantle</tissue>
    </source>
</reference>
<keyword evidence="2" id="KW-1185">Reference proteome</keyword>
<reference evidence="1" key="2">
    <citation type="journal article" date="2021" name="Genome Biol. Evol.">
        <title>Developing a high-quality reference genome for a parasitic bivalve with doubly uniparental inheritance (Bivalvia: Unionida).</title>
        <authorList>
            <person name="Smith C.H."/>
        </authorList>
    </citation>
    <scope>NUCLEOTIDE SEQUENCE</scope>
    <source>
        <strain evidence="1">CHS0354</strain>
        <tissue evidence="1">Mantle</tissue>
    </source>
</reference>
<reference evidence="1" key="1">
    <citation type="journal article" date="2021" name="Genome Biol. Evol.">
        <title>A High-Quality Reference Genome for a Parasitic Bivalve with Doubly Uniparental Inheritance (Bivalvia: Unionida).</title>
        <authorList>
            <person name="Smith C.H."/>
        </authorList>
    </citation>
    <scope>NUCLEOTIDE SEQUENCE</scope>
    <source>
        <strain evidence="1">CHS0354</strain>
    </source>
</reference>
<dbReference type="EMBL" id="JAEAOA010001664">
    <property type="protein sequence ID" value="KAK3583140.1"/>
    <property type="molecule type" value="Genomic_DNA"/>
</dbReference>
<name>A0AAE0VNF0_9BIVA</name>
<dbReference type="AlphaFoldDB" id="A0AAE0VNF0"/>
<evidence type="ECO:0000313" key="2">
    <source>
        <dbReference type="Proteomes" id="UP001195483"/>
    </source>
</evidence>
<sequence>MKIGKTQKMSLEKKEKSTKEKYFLGSRSLISIASCPYYRLPIRSVTPSRMQRMRINFLDSFQLRRSVLHLCFELHIFVQCERNPALGTKEQHDSCCNWLDHSHQNESWQGFGPFGCQAHDKYFKVQEIRSILIAGFKTTLPLNPIIKRNDDVLLLANLHM</sequence>
<evidence type="ECO:0000313" key="1">
    <source>
        <dbReference type="EMBL" id="KAK3583140.1"/>
    </source>
</evidence>
<accession>A0AAE0VNF0</accession>
<dbReference type="Proteomes" id="UP001195483">
    <property type="component" value="Unassembled WGS sequence"/>
</dbReference>
<organism evidence="1 2">
    <name type="scientific">Potamilus streckersoni</name>
    <dbReference type="NCBI Taxonomy" id="2493646"/>
    <lineage>
        <taxon>Eukaryota</taxon>
        <taxon>Metazoa</taxon>
        <taxon>Spiralia</taxon>
        <taxon>Lophotrochozoa</taxon>
        <taxon>Mollusca</taxon>
        <taxon>Bivalvia</taxon>
        <taxon>Autobranchia</taxon>
        <taxon>Heteroconchia</taxon>
        <taxon>Palaeoheterodonta</taxon>
        <taxon>Unionida</taxon>
        <taxon>Unionoidea</taxon>
        <taxon>Unionidae</taxon>
        <taxon>Ambleminae</taxon>
        <taxon>Lampsilini</taxon>
        <taxon>Potamilus</taxon>
    </lineage>
</organism>
<proteinExistence type="predicted"/>